<feature type="domain" description="TadE-like" evidence="3">
    <location>
        <begin position="14"/>
        <end position="56"/>
    </location>
</feature>
<proteinExistence type="predicted"/>
<feature type="transmembrane region" description="Helical" evidence="2">
    <location>
        <begin position="21"/>
        <end position="42"/>
    </location>
</feature>
<protein>
    <submittedName>
        <fullName evidence="4">Pilus assembly protein</fullName>
    </submittedName>
</protein>
<dbReference type="AlphaFoldDB" id="A0A6N8JKX5"/>
<evidence type="ECO:0000313" key="5">
    <source>
        <dbReference type="Proteomes" id="UP000463388"/>
    </source>
</evidence>
<sequence length="172" mass="18575">MRWRRTKQRHGESGQATVEAAFALPVLLLLVLLLVQPGIVLYDRLVMASAAAEGCRLLATGEGDEEACRAFVKRRLGAVPQQDNFHVHSMGCTWEVRCEGGGAADRSRVVVRTEVQPLPLLGAGATLLGLVNERGNIEVEVEAETPTRSAWAQQSLGGTSPNEKVGEWCDEG</sequence>
<name>A0A6N8JKX5_9ACTN</name>
<evidence type="ECO:0000256" key="1">
    <source>
        <dbReference type="SAM" id="MobiDB-lite"/>
    </source>
</evidence>
<dbReference type="Pfam" id="PF07811">
    <property type="entry name" value="TadE"/>
    <property type="match status" value="1"/>
</dbReference>
<feature type="region of interest" description="Disordered" evidence="1">
    <location>
        <begin position="148"/>
        <end position="172"/>
    </location>
</feature>
<organism evidence="4 5">
    <name type="scientific">Adlercreutzia mucosicola</name>
    <dbReference type="NCBI Taxonomy" id="580026"/>
    <lineage>
        <taxon>Bacteria</taxon>
        <taxon>Bacillati</taxon>
        <taxon>Actinomycetota</taxon>
        <taxon>Coriobacteriia</taxon>
        <taxon>Eggerthellales</taxon>
        <taxon>Eggerthellaceae</taxon>
        <taxon>Adlercreutzia</taxon>
    </lineage>
</organism>
<evidence type="ECO:0000313" key="4">
    <source>
        <dbReference type="EMBL" id="MVX60523.1"/>
    </source>
</evidence>
<accession>A0A6N8JKX5</accession>
<dbReference type="OrthoDB" id="3174537at2"/>
<keyword evidence="2" id="KW-1133">Transmembrane helix</keyword>
<dbReference type="Proteomes" id="UP000463388">
    <property type="component" value="Unassembled WGS sequence"/>
</dbReference>
<keyword evidence="2" id="KW-0472">Membrane</keyword>
<comment type="caution">
    <text evidence="4">The sequence shown here is derived from an EMBL/GenBank/DDBJ whole genome shotgun (WGS) entry which is preliminary data.</text>
</comment>
<evidence type="ECO:0000256" key="2">
    <source>
        <dbReference type="SAM" id="Phobius"/>
    </source>
</evidence>
<keyword evidence="2" id="KW-0812">Transmembrane</keyword>
<dbReference type="InterPro" id="IPR012495">
    <property type="entry name" value="TadE-like_dom"/>
</dbReference>
<feature type="compositionally biased region" description="Polar residues" evidence="1">
    <location>
        <begin position="148"/>
        <end position="162"/>
    </location>
</feature>
<dbReference type="RefSeq" id="WP_160345092.1">
    <property type="nucleotide sequence ID" value="NZ_JAOAKZ010000034.1"/>
</dbReference>
<keyword evidence="5" id="KW-1185">Reference proteome</keyword>
<gene>
    <name evidence="4" type="ORF">GKZ27_03480</name>
</gene>
<dbReference type="EMBL" id="WSRR01000005">
    <property type="protein sequence ID" value="MVX60523.1"/>
    <property type="molecule type" value="Genomic_DNA"/>
</dbReference>
<evidence type="ECO:0000259" key="3">
    <source>
        <dbReference type="Pfam" id="PF07811"/>
    </source>
</evidence>
<reference evidence="4 5" key="1">
    <citation type="submission" date="2019-12" db="EMBL/GenBank/DDBJ databases">
        <title>Microbes associate with the intestines of laboratory mice.</title>
        <authorList>
            <person name="Navarre W."/>
            <person name="Wong E."/>
        </authorList>
    </citation>
    <scope>NUCLEOTIDE SEQUENCE [LARGE SCALE GENOMIC DNA]</scope>
    <source>
        <strain evidence="4 5">NM66_B29</strain>
    </source>
</reference>